<evidence type="ECO:0000313" key="2">
    <source>
        <dbReference type="Proteomes" id="UP000027725"/>
    </source>
</evidence>
<gene>
    <name evidence="1" type="ORF">DL1_13145</name>
</gene>
<comment type="caution">
    <text evidence="1">The sequence shown here is derived from an EMBL/GenBank/DDBJ whole genome shotgun (WGS) entry which is preliminary data.</text>
</comment>
<sequence length="305" mass="33663">MTMHNINAREPIPEALLARAAQLPEGAPIVVMIHGYGFSPSDPRRNPHEHIFALEPSYDLHTAVSWPRALGMDSTAPDSGIAVGFGWESTGRLTRIYDEAEIAAQRLARLVARLSAQADRPVALIAHSMGCRVALRALRHLHAGRVSRMVLLAAAEFQSRAEEAMASPAGRACEVLNITTRENDIFDLLMEWGVAHGHERSVGNGLTRPLRNWVDLQIDAPEVMQALHEIGYPVAPAQKRVCHFSCYLREGLFDLYRAALVTPGRLPLPFLAQALPEAQAPRWSRLFARPLRARPPLPLGQRSAD</sequence>
<dbReference type="GO" id="GO:0016787">
    <property type="term" value="F:hydrolase activity"/>
    <property type="evidence" value="ECO:0007669"/>
    <property type="project" value="InterPro"/>
</dbReference>
<keyword evidence="2" id="KW-1185">Reference proteome</keyword>
<dbReference type="EMBL" id="JHEH01000004">
    <property type="protein sequence ID" value="KEP70774.1"/>
    <property type="molecule type" value="Genomic_DNA"/>
</dbReference>
<dbReference type="RefSeq" id="WP_038063112.1">
    <property type="nucleotide sequence ID" value="NZ_FOVB01000002.1"/>
</dbReference>
<reference evidence="1 2" key="1">
    <citation type="submission" date="2014-03" db="EMBL/GenBank/DDBJ databases">
        <title>The draft genome sequence of Thioclava dalianensis DLFJ1-1.</title>
        <authorList>
            <person name="Lai Q."/>
            <person name="Shao Z."/>
        </authorList>
    </citation>
    <scope>NUCLEOTIDE SEQUENCE [LARGE SCALE GENOMIC DNA]</scope>
    <source>
        <strain evidence="1 2">DLFJ1-1</strain>
    </source>
</reference>
<protein>
    <recommendedName>
        <fullName evidence="3">AB hydrolase-1 domain-containing protein</fullName>
    </recommendedName>
</protein>
<evidence type="ECO:0000313" key="1">
    <source>
        <dbReference type="EMBL" id="KEP70774.1"/>
    </source>
</evidence>
<dbReference type="InterPro" id="IPR029058">
    <property type="entry name" value="AB_hydrolase_fold"/>
</dbReference>
<accession>A0A074TGK7</accession>
<dbReference type="Pfam" id="PF06821">
    <property type="entry name" value="Ser_hydrolase"/>
    <property type="match status" value="1"/>
</dbReference>
<dbReference type="STRING" id="1185766.SAMN05216224_102426"/>
<evidence type="ECO:0008006" key="3">
    <source>
        <dbReference type="Google" id="ProtNLM"/>
    </source>
</evidence>
<proteinExistence type="predicted"/>
<dbReference type="AlphaFoldDB" id="A0A074TGK7"/>
<organism evidence="1 2">
    <name type="scientific">Thioclava dalianensis</name>
    <dbReference type="NCBI Taxonomy" id="1185766"/>
    <lineage>
        <taxon>Bacteria</taxon>
        <taxon>Pseudomonadati</taxon>
        <taxon>Pseudomonadota</taxon>
        <taxon>Alphaproteobacteria</taxon>
        <taxon>Rhodobacterales</taxon>
        <taxon>Paracoccaceae</taxon>
        <taxon>Thioclava</taxon>
    </lineage>
</organism>
<dbReference type="eggNOG" id="COG1075">
    <property type="taxonomic scope" value="Bacteria"/>
</dbReference>
<dbReference type="SUPFAM" id="SSF53474">
    <property type="entry name" value="alpha/beta-Hydrolases"/>
    <property type="match status" value="1"/>
</dbReference>
<dbReference type="InterPro" id="IPR010662">
    <property type="entry name" value="RBBP9/YdeN"/>
</dbReference>
<dbReference type="Proteomes" id="UP000027725">
    <property type="component" value="Unassembled WGS sequence"/>
</dbReference>
<dbReference type="OrthoDB" id="7303283at2"/>
<dbReference type="Gene3D" id="3.40.50.1820">
    <property type="entry name" value="alpha/beta hydrolase"/>
    <property type="match status" value="1"/>
</dbReference>
<name>A0A074TGK7_9RHOB</name>